<accession>A0ACB7TEU1</accession>
<dbReference type="EMBL" id="CM023481">
    <property type="protein sequence ID" value="KAH6944569.1"/>
    <property type="molecule type" value="Genomic_DNA"/>
</dbReference>
<proteinExistence type="predicted"/>
<evidence type="ECO:0000313" key="1">
    <source>
        <dbReference type="EMBL" id="KAH6944569.1"/>
    </source>
</evidence>
<comment type="caution">
    <text evidence="1">The sequence shown here is derived from an EMBL/GenBank/DDBJ whole genome shotgun (WGS) entry which is preliminary data.</text>
</comment>
<reference evidence="1" key="1">
    <citation type="submission" date="2020-05" db="EMBL/GenBank/DDBJ databases">
        <title>Large-scale comparative analyses of tick genomes elucidate their genetic diversity and vector capacities.</title>
        <authorList>
            <person name="Jia N."/>
            <person name="Wang J."/>
            <person name="Shi W."/>
            <person name="Du L."/>
            <person name="Sun Y."/>
            <person name="Zhan W."/>
            <person name="Jiang J."/>
            <person name="Wang Q."/>
            <person name="Zhang B."/>
            <person name="Ji P."/>
            <person name="Sakyi L.B."/>
            <person name="Cui X."/>
            <person name="Yuan T."/>
            <person name="Jiang B."/>
            <person name="Yang W."/>
            <person name="Lam T.T.-Y."/>
            <person name="Chang Q."/>
            <person name="Ding S."/>
            <person name="Wang X."/>
            <person name="Zhu J."/>
            <person name="Ruan X."/>
            <person name="Zhao L."/>
            <person name="Wei J."/>
            <person name="Que T."/>
            <person name="Du C."/>
            <person name="Cheng J."/>
            <person name="Dai P."/>
            <person name="Han X."/>
            <person name="Huang E."/>
            <person name="Gao Y."/>
            <person name="Liu J."/>
            <person name="Shao H."/>
            <person name="Ye R."/>
            <person name="Li L."/>
            <person name="Wei W."/>
            <person name="Wang X."/>
            <person name="Wang C."/>
            <person name="Yang T."/>
            <person name="Huo Q."/>
            <person name="Li W."/>
            <person name="Guo W."/>
            <person name="Chen H."/>
            <person name="Zhou L."/>
            <person name="Ni X."/>
            <person name="Tian J."/>
            <person name="Zhou Y."/>
            <person name="Sheng Y."/>
            <person name="Liu T."/>
            <person name="Pan Y."/>
            <person name="Xia L."/>
            <person name="Li J."/>
            <person name="Zhao F."/>
            <person name="Cao W."/>
        </authorList>
    </citation>
    <scope>NUCLEOTIDE SEQUENCE</scope>
    <source>
        <strain evidence="1">Hyas-2018</strain>
    </source>
</reference>
<protein>
    <submittedName>
        <fullName evidence="1">Uncharacterized protein</fullName>
    </submittedName>
</protein>
<keyword evidence="2" id="KW-1185">Reference proteome</keyword>
<gene>
    <name evidence="1" type="ORF">HPB50_004092</name>
</gene>
<evidence type="ECO:0000313" key="2">
    <source>
        <dbReference type="Proteomes" id="UP000821845"/>
    </source>
</evidence>
<sequence length="129" mass="14645">MKEIALPPPKYPLTLSCHVYSLWRWSFPALSRSPSSSVTPAITANAASFIFADTGCSPLPKYRFVPFLRASAMIVMLMLFNVVFREASHHRYFAELSERLCDAKLPGWVLPFLFEISLVRNFLECRVGT</sequence>
<organism evidence="1 2">
    <name type="scientific">Hyalomma asiaticum</name>
    <name type="common">Tick</name>
    <dbReference type="NCBI Taxonomy" id="266040"/>
    <lineage>
        <taxon>Eukaryota</taxon>
        <taxon>Metazoa</taxon>
        <taxon>Ecdysozoa</taxon>
        <taxon>Arthropoda</taxon>
        <taxon>Chelicerata</taxon>
        <taxon>Arachnida</taxon>
        <taxon>Acari</taxon>
        <taxon>Parasitiformes</taxon>
        <taxon>Ixodida</taxon>
        <taxon>Ixodoidea</taxon>
        <taxon>Ixodidae</taxon>
        <taxon>Hyalomminae</taxon>
        <taxon>Hyalomma</taxon>
    </lineage>
</organism>
<dbReference type="Proteomes" id="UP000821845">
    <property type="component" value="Chromosome 1"/>
</dbReference>
<name>A0ACB7TEU1_HYAAI</name>